<dbReference type="AlphaFoldDB" id="A0A5J5HTW4"/>
<comment type="caution">
    <text evidence="3">The sequence shown here is derived from an EMBL/GenBank/DDBJ whole genome shotgun (WGS) entry which is preliminary data.</text>
</comment>
<dbReference type="EMBL" id="VYQA01000024">
    <property type="protein sequence ID" value="KAA9024703.1"/>
    <property type="molecule type" value="Genomic_DNA"/>
</dbReference>
<evidence type="ECO:0000259" key="1">
    <source>
        <dbReference type="Pfam" id="PF00326"/>
    </source>
</evidence>
<dbReference type="RefSeq" id="WP_120253368.1">
    <property type="nucleotide sequence ID" value="NZ_VYPZ01000028.1"/>
</dbReference>
<dbReference type="Proteomes" id="UP000326364">
    <property type="component" value="Unassembled WGS sequence"/>
</dbReference>
<protein>
    <submittedName>
        <fullName evidence="3">Atxe2 family lasso peptide isopeptidase</fullName>
    </submittedName>
</protein>
<sequence>MLTWMLVAAAAGAAPASVDCRSALIPDHDMSLPQQIDAAVLMNLRDIGGLADMEPPFSVSPDGTKVAVALRRADADRNEYCQGFVIIDVRSRSVSDPIMVQGGVLLVRYDLANLTDYGGGVISTLVPRWSPDGRSLAYLERQNGIVQVMRHDIAGAIAVQVTHSPVDVRSVRWSDDGSELIYVSRPDELTAAQAVAQEGMNGYRFDMRWMPEWRSTPFPTLKPARTFAVALADGKSREIAHSDAFDSSPDIVATAEDLHGNTAHISYQSAHTINGPRQILASMHDGRQYACRDIRCAIARKIWWRDENSLIIASPAGWGGSMTSLSIWDLRGGTRRQMLVTSDLLTGCRATPAHFICAVESSKAPRRLVLIDYATGTQRDLFDPNPEWRAAKIGNVRRLHWRNDIGLECYGDLVLPVARDRPSRLPLVVVGYQSRGFLRGGTGDLFPVYPLAAKGMAVLVYNRPEHTGALAPAVDQAEVDRRGFADWSDKRSGASSIMTAISMLVDEGIADPERVGLTGFSDGVDKATYTFIHNKTFRAVSMGTCCSDTMGVNVTIGPYLSDVATTAGFPRLEDRSSERTREYSVSLNAEQIDVPILIQTADREYLQTLEVEATFRQAKKPLNLYVFPDEYHIFWQPAHRRASYLRNIAWFDYHLVKDGKGPVPDMLASSPETDR</sequence>
<dbReference type="EMBL" id="VYQB01000024">
    <property type="protein sequence ID" value="KAA9012242.1"/>
    <property type="molecule type" value="Genomic_DNA"/>
</dbReference>
<dbReference type="GO" id="GO:0006508">
    <property type="term" value="P:proteolysis"/>
    <property type="evidence" value="ECO:0007669"/>
    <property type="project" value="InterPro"/>
</dbReference>
<evidence type="ECO:0000313" key="5">
    <source>
        <dbReference type="Proteomes" id="UP000326364"/>
    </source>
</evidence>
<dbReference type="Pfam" id="PF00326">
    <property type="entry name" value="Peptidase_S9"/>
    <property type="match status" value="1"/>
</dbReference>
<gene>
    <name evidence="3" type="ORF">F4U95_21450</name>
    <name evidence="2" type="ORF">F4U96_21335</name>
</gene>
<name>A0A5J5HTW4_9SPHN</name>
<dbReference type="InterPro" id="IPR011042">
    <property type="entry name" value="6-blade_b-propeller_TolB-like"/>
</dbReference>
<evidence type="ECO:0000313" key="4">
    <source>
        <dbReference type="Proteomes" id="UP000325933"/>
    </source>
</evidence>
<dbReference type="NCBIfam" id="NF033523">
    <property type="entry name" value="lasso_peptidase"/>
    <property type="match status" value="1"/>
</dbReference>
<dbReference type="InterPro" id="IPR029058">
    <property type="entry name" value="AB_hydrolase_fold"/>
</dbReference>
<dbReference type="InterPro" id="IPR053536">
    <property type="entry name" value="Lasso_peptide_isopeptidase"/>
</dbReference>
<dbReference type="InterPro" id="IPR011659">
    <property type="entry name" value="WD40"/>
</dbReference>
<reference evidence="4 5" key="1">
    <citation type="submission" date="2019-09" db="EMBL/GenBank/DDBJ databases">
        <authorList>
            <person name="Feng G."/>
        </authorList>
    </citation>
    <scope>NUCLEOTIDE SEQUENCE [LARGE SCALE GENOMIC DNA]</scope>
    <source>
        <strain evidence="3 4">KACC 19283</strain>
        <strain evidence="2 5">KACC 19284</strain>
    </source>
</reference>
<evidence type="ECO:0000313" key="3">
    <source>
        <dbReference type="EMBL" id="KAA9024703.1"/>
    </source>
</evidence>
<proteinExistence type="predicted"/>
<organism evidence="3 4">
    <name type="scientific">Sphingobium limneticum</name>
    <dbReference type="NCBI Taxonomy" id="1007511"/>
    <lineage>
        <taxon>Bacteria</taxon>
        <taxon>Pseudomonadati</taxon>
        <taxon>Pseudomonadota</taxon>
        <taxon>Alphaproteobacteria</taxon>
        <taxon>Sphingomonadales</taxon>
        <taxon>Sphingomonadaceae</taxon>
        <taxon>Sphingobium</taxon>
    </lineage>
</organism>
<evidence type="ECO:0000313" key="2">
    <source>
        <dbReference type="EMBL" id="KAA9012242.1"/>
    </source>
</evidence>
<dbReference type="Pfam" id="PF07676">
    <property type="entry name" value="PD40"/>
    <property type="match status" value="1"/>
</dbReference>
<dbReference type="InterPro" id="IPR001375">
    <property type="entry name" value="Peptidase_S9_cat"/>
</dbReference>
<dbReference type="Proteomes" id="UP000325933">
    <property type="component" value="Unassembled WGS sequence"/>
</dbReference>
<dbReference type="Gene3D" id="3.40.50.1820">
    <property type="entry name" value="alpha/beta hydrolase"/>
    <property type="match status" value="1"/>
</dbReference>
<dbReference type="SUPFAM" id="SSF53474">
    <property type="entry name" value="alpha/beta-Hydrolases"/>
    <property type="match status" value="1"/>
</dbReference>
<dbReference type="SUPFAM" id="SSF82171">
    <property type="entry name" value="DPP6 N-terminal domain-like"/>
    <property type="match status" value="1"/>
</dbReference>
<dbReference type="Gene3D" id="2.120.10.30">
    <property type="entry name" value="TolB, C-terminal domain"/>
    <property type="match status" value="1"/>
</dbReference>
<feature type="domain" description="Peptidase S9 prolyl oligopeptidase catalytic" evidence="1">
    <location>
        <begin position="494"/>
        <end position="655"/>
    </location>
</feature>
<dbReference type="GO" id="GO:0008236">
    <property type="term" value="F:serine-type peptidase activity"/>
    <property type="evidence" value="ECO:0007669"/>
    <property type="project" value="InterPro"/>
</dbReference>
<accession>A0A5J5HTW4</accession>
<keyword evidence="5" id="KW-1185">Reference proteome</keyword>